<name>A0A318JTS8_9NOCA</name>
<evidence type="ECO:0000313" key="3">
    <source>
        <dbReference type="Proteomes" id="UP000247569"/>
    </source>
</evidence>
<dbReference type="RefSeq" id="WP_040741077.1">
    <property type="nucleotide sequence ID" value="NZ_QJKF01000021.1"/>
</dbReference>
<dbReference type="Proteomes" id="UP000247569">
    <property type="component" value="Unassembled WGS sequence"/>
</dbReference>
<evidence type="ECO:0000313" key="2">
    <source>
        <dbReference type="EMBL" id="PXX55649.1"/>
    </source>
</evidence>
<organism evidence="2 3">
    <name type="scientific">Nocardia tenerifensis</name>
    <dbReference type="NCBI Taxonomy" id="228006"/>
    <lineage>
        <taxon>Bacteria</taxon>
        <taxon>Bacillati</taxon>
        <taxon>Actinomycetota</taxon>
        <taxon>Actinomycetes</taxon>
        <taxon>Mycobacteriales</taxon>
        <taxon>Nocardiaceae</taxon>
        <taxon>Nocardia</taxon>
    </lineage>
</organism>
<feature type="transmembrane region" description="Helical" evidence="1">
    <location>
        <begin position="6"/>
        <end position="26"/>
    </location>
</feature>
<dbReference type="EMBL" id="QJKF01000021">
    <property type="protein sequence ID" value="PXX55649.1"/>
    <property type="molecule type" value="Genomic_DNA"/>
</dbReference>
<dbReference type="AlphaFoldDB" id="A0A318JTS8"/>
<feature type="transmembrane region" description="Helical" evidence="1">
    <location>
        <begin position="52"/>
        <end position="72"/>
    </location>
</feature>
<feature type="transmembrane region" description="Helical" evidence="1">
    <location>
        <begin position="84"/>
        <end position="105"/>
    </location>
</feature>
<keyword evidence="1" id="KW-0472">Membrane</keyword>
<keyword evidence="1" id="KW-1133">Transmembrane helix</keyword>
<accession>A0A318JTS8</accession>
<gene>
    <name evidence="2" type="ORF">DFR70_121118</name>
</gene>
<comment type="caution">
    <text evidence="2">The sequence shown here is derived from an EMBL/GenBank/DDBJ whole genome shotgun (WGS) entry which is preliminary data.</text>
</comment>
<keyword evidence="3" id="KW-1185">Reference proteome</keyword>
<protein>
    <submittedName>
        <fullName evidence="2">Uncharacterized protein</fullName>
    </submittedName>
</protein>
<evidence type="ECO:0000256" key="1">
    <source>
        <dbReference type="SAM" id="Phobius"/>
    </source>
</evidence>
<reference evidence="2 3" key="1">
    <citation type="submission" date="2018-05" db="EMBL/GenBank/DDBJ databases">
        <title>Genomic Encyclopedia of Type Strains, Phase IV (KMG-IV): sequencing the most valuable type-strain genomes for metagenomic binning, comparative biology and taxonomic classification.</title>
        <authorList>
            <person name="Goeker M."/>
        </authorList>
    </citation>
    <scope>NUCLEOTIDE SEQUENCE [LARGE SCALE GENOMIC DNA]</scope>
    <source>
        <strain evidence="2 3">DSM 44704</strain>
    </source>
</reference>
<keyword evidence="1" id="KW-0812">Transmembrane</keyword>
<sequence>MRDLYATIAQVLPVIVLALVFDTRYFDRLGAEGDPEATIAEHKVWKLSVIRWYTPVVAFIILADTAFCLIVLTNLLADATWTRWVAVAGAGVALGNLFGRIWIIVERATRRA</sequence>
<proteinExistence type="predicted"/>